<evidence type="ECO:0000313" key="16">
    <source>
        <dbReference type="Proteomes" id="UP000242450"/>
    </source>
</evidence>
<evidence type="ECO:0000256" key="6">
    <source>
        <dbReference type="ARBA" id="ARBA00022679"/>
    </source>
</evidence>
<feature type="domain" description="Galactosyltransferase N-terminal" evidence="14">
    <location>
        <begin position="1"/>
        <end position="28"/>
    </location>
</feature>
<dbReference type="PRINTS" id="PR02050">
    <property type="entry name" value="B14GALTRFASE"/>
</dbReference>
<keyword evidence="11" id="KW-0325">Glycoprotein</keyword>
<dbReference type="UniPathway" id="UPA00378"/>
<dbReference type="InterPro" id="IPR029044">
    <property type="entry name" value="Nucleotide-diphossugar_trans"/>
</dbReference>
<evidence type="ECO:0000256" key="4">
    <source>
        <dbReference type="ARBA" id="ARBA00005735"/>
    </source>
</evidence>
<evidence type="ECO:0000256" key="7">
    <source>
        <dbReference type="ARBA" id="ARBA00022692"/>
    </source>
</evidence>
<keyword evidence="6" id="KW-0808">Transferase</keyword>
<comment type="similarity">
    <text evidence="4">Belongs to the glycosyltransferase 7 family.</text>
</comment>
<evidence type="ECO:0000256" key="1">
    <source>
        <dbReference type="ARBA" id="ARBA00001936"/>
    </source>
</evidence>
<evidence type="ECO:0000259" key="14">
    <source>
        <dbReference type="Pfam" id="PF13733"/>
    </source>
</evidence>
<evidence type="ECO:0008006" key="17">
    <source>
        <dbReference type="Google" id="ProtNLM"/>
    </source>
</evidence>
<comment type="pathway">
    <text evidence="3">Protein modification; protein glycosylation.</text>
</comment>
<feature type="domain" description="Galactosyltransferase C-terminal" evidence="13">
    <location>
        <begin position="42"/>
        <end position="84"/>
    </location>
</feature>
<dbReference type="InterPro" id="IPR003859">
    <property type="entry name" value="Galactosyl_T"/>
</dbReference>
<reference evidence="15 16" key="1">
    <citation type="journal article" date="2018" name="Mol. Genet. Genomics">
        <title>The red deer Cervus elaphus genome CerEla1.0: sequencing, annotating, genes, and chromosomes.</title>
        <authorList>
            <person name="Bana N.A."/>
            <person name="Nyiri A."/>
            <person name="Nagy J."/>
            <person name="Frank K."/>
            <person name="Nagy T."/>
            <person name="Steger V."/>
            <person name="Schiller M."/>
            <person name="Lakatos P."/>
            <person name="Sugar L."/>
            <person name="Horn P."/>
            <person name="Barta E."/>
            <person name="Orosz L."/>
        </authorList>
    </citation>
    <scope>NUCLEOTIDE SEQUENCE [LARGE SCALE GENOMIC DNA]</scope>
    <source>
        <strain evidence="15">Hungarian</strain>
    </source>
</reference>
<keyword evidence="16" id="KW-1185">Reference proteome</keyword>
<evidence type="ECO:0000256" key="10">
    <source>
        <dbReference type="ARBA" id="ARBA00023136"/>
    </source>
</evidence>
<protein>
    <recommendedName>
        <fullName evidence="17">B4GALT3</fullName>
    </recommendedName>
</protein>
<comment type="cofactor">
    <cofactor evidence="1">
        <name>Mn(2+)</name>
        <dbReference type="ChEBI" id="CHEBI:29035"/>
    </cofactor>
</comment>
<dbReference type="GO" id="GO:0000139">
    <property type="term" value="C:Golgi membrane"/>
    <property type="evidence" value="ECO:0007669"/>
    <property type="project" value="UniProtKB-SubCell"/>
</dbReference>
<evidence type="ECO:0000256" key="11">
    <source>
        <dbReference type="ARBA" id="ARBA00023180"/>
    </source>
</evidence>
<keyword evidence="7" id="KW-0812">Transmembrane</keyword>
<dbReference type="Gene3D" id="3.90.550.10">
    <property type="entry name" value="Spore Coat Polysaccharide Biosynthesis Protein SpsA, Chain A"/>
    <property type="match status" value="1"/>
</dbReference>
<keyword evidence="5" id="KW-0328">Glycosyltransferase</keyword>
<dbReference type="InterPro" id="IPR027791">
    <property type="entry name" value="Galactosyl_T_C"/>
</dbReference>
<keyword evidence="8" id="KW-0735">Signal-anchor</keyword>
<evidence type="ECO:0000256" key="3">
    <source>
        <dbReference type="ARBA" id="ARBA00004922"/>
    </source>
</evidence>
<evidence type="ECO:0000259" key="13">
    <source>
        <dbReference type="Pfam" id="PF02709"/>
    </source>
</evidence>
<comment type="subcellular location">
    <subcellularLocation>
        <location evidence="2">Golgi apparatus membrane</location>
        <topology evidence="2">Single-pass type II membrane protein</topology>
    </subcellularLocation>
</comment>
<dbReference type="PANTHER" id="PTHR19300">
    <property type="entry name" value="BETA-1,4-GALACTOSYLTRANSFERASE"/>
    <property type="match status" value="1"/>
</dbReference>
<evidence type="ECO:0000256" key="12">
    <source>
        <dbReference type="ARBA" id="ARBA00023211"/>
    </source>
</evidence>
<evidence type="ECO:0000256" key="8">
    <source>
        <dbReference type="ARBA" id="ARBA00022968"/>
    </source>
</evidence>
<evidence type="ECO:0000256" key="5">
    <source>
        <dbReference type="ARBA" id="ARBA00022676"/>
    </source>
</evidence>
<dbReference type="GO" id="GO:0008378">
    <property type="term" value="F:galactosyltransferase activity"/>
    <property type="evidence" value="ECO:0007669"/>
    <property type="project" value="TreeGrafter"/>
</dbReference>
<accession>A0A212DDH9</accession>
<proteinExistence type="inferred from homology"/>
<dbReference type="PANTHER" id="PTHR19300:SF34">
    <property type="entry name" value="BETA-1,4-GALACTOSYLTRANSFERASE"/>
    <property type="match status" value="1"/>
</dbReference>
<dbReference type="InterPro" id="IPR027995">
    <property type="entry name" value="Galactosyl_T_N"/>
</dbReference>
<comment type="caution">
    <text evidence="15">The sequence shown here is derived from an EMBL/GenBank/DDBJ whole genome shotgun (WGS) entry which is preliminary data.</text>
</comment>
<dbReference type="AlphaFoldDB" id="A0A212DDH9"/>
<dbReference type="OrthoDB" id="10016069at2759"/>
<sequence>MQEEDWDCVFFHDVNLLPEDDHNLYICDIFPAPVPWPSTNSTTSRLPYQGYRGGVFALCPIHYLRISGFPMTNWGWEQDSDVTAR</sequence>
<keyword evidence="12" id="KW-0464">Manganese</keyword>
<organism evidence="15 16">
    <name type="scientific">Cervus elaphus hippelaphus</name>
    <name type="common">European red deer</name>
    <dbReference type="NCBI Taxonomy" id="46360"/>
    <lineage>
        <taxon>Eukaryota</taxon>
        <taxon>Metazoa</taxon>
        <taxon>Chordata</taxon>
        <taxon>Craniata</taxon>
        <taxon>Vertebrata</taxon>
        <taxon>Euteleostomi</taxon>
        <taxon>Mammalia</taxon>
        <taxon>Eutheria</taxon>
        <taxon>Laurasiatheria</taxon>
        <taxon>Artiodactyla</taxon>
        <taxon>Ruminantia</taxon>
        <taxon>Pecora</taxon>
        <taxon>Cervidae</taxon>
        <taxon>Cervinae</taxon>
        <taxon>Cervus</taxon>
    </lineage>
</organism>
<dbReference type="GO" id="GO:0005975">
    <property type="term" value="P:carbohydrate metabolic process"/>
    <property type="evidence" value="ECO:0007669"/>
    <property type="project" value="InterPro"/>
</dbReference>
<dbReference type="Pfam" id="PF02709">
    <property type="entry name" value="Glyco_transf_7C"/>
    <property type="match status" value="1"/>
</dbReference>
<dbReference type="Proteomes" id="UP000242450">
    <property type="component" value="Chromosome 4"/>
</dbReference>
<dbReference type="Pfam" id="PF13733">
    <property type="entry name" value="Glyco_transf_7N"/>
    <property type="match status" value="1"/>
</dbReference>
<evidence type="ECO:0000256" key="2">
    <source>
        <dbReference type="ARBA" id="ARBA00004323"/>
    </source>
</evidence>
<name>A0A212DDH9_CEREH</name>
<evidence type="ECO:0000313" key="15">
    <source>
        <dbReference type="EMBL" id="OWK16271.1"/>
    </source>
</evidence>
<evidence type="ECO:0000256" key="9">
    <source>
        <dbReference type="ARBA" id="ARBA00022989"/>
    </source>
</evidence>
<gene>
    <name evidence="15" type="ORF">Celaphus_00004805</name>
</gene>
<keyword evidence="9" id="KW-1133">Transmembrane helix</keyword>
<keyword evidence="10" id="KW-0472">Membrane</keyword>
<dbReference type="EMBL" id="MKHE01000004">
    <property type="protein sequence ID" value="OWK16271.1"/>
    <property type="molecule type" value="Genomic_DNA"/>
</dbReference>